<dbReference type="RefSeq" id="WP_066744161.1">
    <property type="nucleotide sequence ID" value="NZ_CP016757.1"/>
</dbReference>
<accession>A0A1B2I441</accession>
<dbReference type="Gene3D" id="3.30.1230.10">
    <property type="entry name" value="YlxR-like"/>
    <property type="match status" value="1"/>
</dbReference>
<evidence type="ECO:0000313" key="2">
    <source>
        <dbReference type="Proteomes" id="UP000093044"/>
    </source>
</evidence>
<gene>
    <name evidence="1" type="ORF">BED41_06310</name>
</gene>
<keyword evidence="2" id="KW-1185">Reference proteome</keyword>
<dbReference type="AlphaFoldDB" id="A0A1B2I441"/>
<dbReference type="GeneID" id="83057463"/>
<dbReference type="InterPro" id="IPR007393">
    <property type="entry name" value="YlxR_dom"/>
</dbReference>
<dbReference type="InterPro" id="IPR037465">
    <property type="entry name" value="YlxR"/>
</dbReference>
<organism evidence="1 2">
    <name type="scientific">Cloacibacillus porcorum</name>
    <dbReference type="NCBI Taxonomy" id="1197717"/>
    <lineage>
        <taxon>Bacteria</taxon>
        <taxon>Thermotogati</taxon>
        <taxon>Synergistota</taxon>
        <taxon>Synergistia</taxon>
        <taxon>Synergistales</taxon>
        <taxon>Synergistaceae</taxon>
        <taxon>Cloacibacillus</taxon>
    </lineage>
</organism>
<dbReference type="STRING" id="1197717.BED41_06310"/>
<evidence type="ECO:0000313" key="1">
    <source>
        <dbReference type="EMBL" id="ANZ44736.1"/>
    </source>
</evidence>
<reference evidence="1" key="1">
    <citation type="submission" date="2016-08" db="EMBL/GenBank/DDBJ databases">
        <title>Complete genome of Cloacibacillus porcorum.</title>
        <authorList>
            <person name="Looft T."/>
            <person name="Bayles D.O."/>
            <person name="Alt D.P."/>
        </authorList>
    </citation>
    <scope>NUCLEOTIDE SEQUENCE [LARGE SCALE GENOMIC DNA]</scope>
    <source>
        <strain evidence="1">CL-84</strain>
    </source>
</reference>
<dbReference type="Pfam" id="PF04296">
    <property type="entry name" value="YlxR"/>
    <property type="match status" value="1"/>
</dbReference>
<dbReference type="Proteomes" id="UP000093044">
    <property type="component" value="Chromosome"/>
</dbReference>
<dbReference type="KEGG" id="cpor:BED41_06310"/>
<protein>
    <submittedName>
        <fullName evidence="1">Nucleic acid-binding protein</fullName>
    </submittedName>
</protein>
<dbReference type="PANTHER" id="PTHR34215:SF1">
    <property type="entry name" value="YLXR DOMAIN-CONTAINING PROTEIN"/>
    <property type="match status" value="1"/>
</dbReference>
<dbReference type="PANTHER" id="PTHR34215">
    <property type="entry name" value="BLL0784 PROTEIN"/>
    <property type="match status" value="1"/>
</dbReference>
<dbReference type="NCBIfam" id="NF047356">
    <property type="entry name" value="RNA_bind_RnpM"/>
    <property type="match status" value="1"/>
</dbReference>
<dbReference type="CDD" id="cd00279">
    <property type="entry name" value="YlxR"/>
    <property type="match status" value="1"/>
</dbReference>
<proteinExistence type="predicted"/>
<name>A0A1B2I441_9BACT</name>
<dbReference type="SUPFAM" id="SSF64376">
    <property type="entry name" value="YlxR-like"/>
    <property type="match status" value="1"/>
</dbReference>
<dbReference type="InterPro" id="IPR035931">
    <property type="entry name" value="YlxR-like_sf"/>
</dbReference>
<dbReference type="EMBL" id="CP016757">
    <property type="protein sequence ID" value="ANZ44736.1"/>
    <property type="molecule type" value="Genomic_DNA"/>
</dbReference>
<dbReference type="OrthoDB" id="9813251at2"/>
<sequence length="98" mass="10853">MDKQSSQPVLKKQRPRTCVGCGEESPKRILLRVIRTPDGEVRYDPTGKANGRGAYVCARRSCVESAKKKKSFSRALKAEVPEPLYAELLEKCGDEEAG</sequence>